<keyword evidence="2" id="KW-1185">Reference proteome</keyword>
<evidence type="ECO:0000313" key="2">
    <source>
        <dbReference type="Proteomes" id="UP000799429"/>
    </source>
</evidence>
<dbReference type="OrthoDB" id="47494at2759"/>
<proteinExistence type="predicted"/>
<accession>A0A9P4S8F3</accession>
<protein>
    <submittedName>
        <fullName evidence="1">Uncharacterized protein</fullName>
    </submittedName>
</protein>
<name>A0A9P4S8F3_9PEZI</name>
<comment type="caution">
    <text evidence="1">The sequence shown here is derived from an EMBL/GenBank/DDBJ whole genome shotgun (WGS) entry which is preliminary data.</text>
</comment>
<evidence type="ECO:0000313" key="1">
    <source>
        <dbReference type="EMBL" id="KAF2837172.1"/>
    </source>
</evidence>
<dbReference type="AlphaFoldDB" id="A0A9P4S8F3"/>
<organism evidence="1 2">
    <name type="scientific">Patellaria atrata CBS 101060</name>
    <dbReference type="NCBI Taxonomy" id="1346257"/>
    <lineage>
        <taxon>Eukaryota</taxon>
        <taxon>Fungi</taxon>
        <taxon>Dikarya</taxon>
        <taxon>Ascomycota</taxon>
        <taxon>Pezizomycotina</taxon>
        <taxon>Dothideomycetes</taxon>
        <taxon>Dothideomycetes incertae sedis</taxon>
        <taxon>Patellariales</taxon>
        <taxon>Patellariaceae</taxon>
        <taxon>Patellaria</taxon>
    </lineage>
</organism>
<sequence length="78" mass="8629">MDEETLKHRVAVDATMGGNGAINSKFLVNRTGLESGSFRAHQEKLEKLLREGLDVQWGHALDEVKEIDGDMALCFQNG</sequence>
<gene>
    <name evidence="1" type="ORF">M501DRAFT_995699</name>
</gene>
<reference evidence="1" key="1">
    <citation type="journal article" date="2020" name="Stud. Mycol.">
        <title>101 Dothideomycetes genomes: a test case for predicting lifestyles and emergence of pathogens.</title>
        <authorList>
            <person name="Haridas S."/>
            <person name="Albert R."/>
            <person name="Binder M."/>
            <person name="Bloem J."/>
            <person name="Labutti K."/>
            <person name="Salamov A."/>
            <person name="Andreopoulos B."/>
            <person name="Baker S."/>
            <person name="Barry K."/>
            <person name="Bills G."/>
            <person name="Bluhm B."/>
            <person name="Cannon C."/>
            <person name="Castanera R."/>
            <person name="Culley D."/>
            <person name="Daum C."/>
            <person name="Ezra D."/>
            <person name="Gonzalez J."/>
            <person name="Henrissat B."/>
            <person name="Kuo A."/>
            <person name="Liang C."/>
            <person name="Lipzen A."/>
            <person name="Lutzoni F."/>
            <person name="Magnuson J."/>
            <person name="Mondo S."/>
            <person name="Nolan M."/>
            <person name="Ohm R."/>
            <person name="Pangilinan J."/>
            <person name="Park H.-J."/>
            <person name="Ramirez L."/>
            <person name="Alfaro M."/>
            <person name="Sun H."/>
            <person name="Tritt A."/>
            <person name="Yoshinaga Y."/>
            <person name="Zwiers L.-H."/>
            <person name="Turgeon B."/>
            <person name="Goodwin S."/>
            <person name="Spatafora J."/>
            <person name="Crous P."/>
            <person name="Grigoriev I."/>
        </authorList>
    </citation>
    <scope>NUCLEOTIDE SEQUENCE</scope>
    <source>
        <strain evidence="1">CBS 101060</strain>
    </source>
</reference>
<dbReference type="Proteomes" id="UP000799429">
    <property type="component" value="Unassembled WGS sequence"/>
</dbReference>
<dbReference type="EMBL" id="MU006100">
    <property type="protein sequence ID" value="KAF2837172.1"/>
    <property type="molecule type" value="Genomic_DNA"/>
</dbReference>